<comment type="caution">
    <text evidence="2">The sequence shown here is derived from an EMBL/GenBank/DDBJ whole genome shotgun (WGS) entry which is preliminary data.</text>
</comment>
<feature type="compositionally biased region" description="Low complexity" evidence="1">
    <location>
        <begin position="1"/>
        <end position="10"/>
    </location>
</feature>
<gene>
    <name evidence="2" type="ORF">BCR39DRAFT_195802</name>
</gene>
<evidence type="ECO:0000313" key="3">
    <source>
        <dbReference type="Proteomes" id="UP000193986"/>
    </source>
</evidence>
<feature type="region of interest" description="Disordered" evidence="1">
    <location>
        <begin position="1"/>
        <end position="127"/>
    </location>
</feature>
<dbReference type="AlphaFoldDB" id="A0A1Y2BIC3"/>
<proteinExistence type="predicted"/>
<evidence type="ECO:0000256" key="1">
    <source>
        <dbReference type="SAM" id="MobiDB-lite"/>
    </source>
</evidence>
<keyword evidence="3" id="KW-1185">Reference proteome</keyword>
<dbReference type="InParanoid" id="A0A1Y2BIC3"/>
<sequence>MTALSSASLSPLRPTTYNPPHSSVYHPVLSPPPTAESEIPMFYRHHQPPMHSAPPPLRRFGSSGNLHQQHAFGPDTRPELKRRSLSPDIMARPSNLPPSLAALRITRPRSEAPRLPSFDTPDQDITMDGSWAERTAAATDPARFRKSPIPRLSMVPVINQSAS</sequence>
<evidence type="ECO:0000313" key="2">
    <source>
        <dbReference type="EMBL" id="ORY34320.1"/>
    </source>
</evidence>
<dbReference type="EMBL" id="MCFC01000003">
    <property type="protein sequence ID" value="ORY34320.1"/>
    <property type="molecule type" value="Genomic_DNA"/>
</dbReference>
<organism evidence="2 3">
    <name type="scientific">Naematelia encephala</name>
    <dbReference type="NCBI Taxonomy" id="71784"/>
    <lineage>
        <taxon>Eukaryota</taxon>
        <taxon>Fungi</taxon>
        <taxon>Dikarya</taxon>
        <taxon>Basidiomycota</taxon>
        <taxon>Agaricomycotina</taxon>
        <taxon>Tremellomycetes</taxon>
        <taxon>Tremellales</taxon>
        <taxon>Naemateliaceae</taxon>
        <taxon>Naematelia</taxon>
    </lineage>
</organism>
<reference evidence="2 3" key="1">
    <citation type="submission" date="2016-07" db="EMBL/GenBank/DDBJ databases">
        <title>Pervasive Adenine N6-methylation of Active Genes in Fungi.</title>
        <authorList>
            <consortium name="DOE Joint Genome Institute"/>
            <person name="Mondo S.J."/>
            <person name="Dannebaum R.O."/>
            <person name="Kuo R.C."/>
            <person name="Labutti K."/>
            <person name="Haridas S."/>
            <person name="Kuo A."/>
            <person name="Salamov A."/>
            <person name="Ahrendt S.R."/>
            <person name="Lipzen A."/>
            <person name="Sullivan W."/>
            <person name="Andreopoulos W.B."/>
            <person name="Clum A."/>
            <person name="Lindquist E."/>
            <person name="Daum C."/>
            <person name="Ramamoorthy G.K."/>
            <person name="Gryganskyi A."/>
            <person name="Culley D."/>
            <person name="Magnuson J.K."/>
            <person name="James T.Y."/>
            <person name="O'Malley M.A."/>
            <person name="Stajich J.E."/>
            <person name="Spatafora J.W."/>
            <person name="Visel A."/>
            <person name="Grigoriev I.V."/>
        </authorList>
    </citation>
    <scope>NUCLEOTIDE SEQUENCE [LARGE SCALE GENOMIC DNA]</scope>
    <source>
        <strain evidence="2 3">68-887.2</strain>
    </source>
</reference>
<protein>
    <submittedName>
        <fullName evidence="2">Uncharacterized protein</fullName>
    </submittedName>
</protein>
<accession>A0A1Y2BIC3</accession>
<name>A0A1Y2BIC3_9TREE</name>
<dbReference type="Proteomes" id="UP000193986">
    <property type="component" value="Unassembled WGS sequence"/>
</dbReference>